<dbReference type="GO" id="GO:0016020">
    <property type="term" value="C:membrane"/>
    <property type="evidence" value="ECO:0007669"/>
    <property type="project" value="UniProtKB-SubCell"/>
</dbReference>
<reference evidence="9 10" key="1">
    <citation type="submission" date="2016-03" db="EMBL/GenBank/DDBJ databases">
        <title>The draft genome sequence of Fonsecaea nubica causative agent of cutaneous subcutaneous infection in human host.</title>
        <authorList>
            <person name="Costa F."/>
            <person name="Sybren D.H."/>
            <person name="Raittz R.T."/>
            <person name="Weiss V.A."/>
            <person name="Leao A.C."/>
            <person name="Gomes R."/>
            <person name="De Souza E.M."/>
            <person name="Pedrosa F.O."/>
            <person name="Steffens M.B."/>
            <person name="Bombassaro A."/>
            <person name="Tadra-Sfeir M.Z."/>
            <person name="Moreno L.F."/>
            <person name="Najafzadeh M.J."/>
            <person name="Felipe M.S."/>
            <person name="Teixeira M."/>
            <person name="Sun J."/>
            <person name="Xi L."/>
            <person name="Castro M.A."/>
            <person name="Vicente V.A."/>
        </authorList>
    </citation>
    <scope>NUCLEOTIDE SEQUENCE [LARGE SCALE GENOMIC DNA]</scope>
    <source>
        <strain evidence="9 10">CBS 269.64</strain>
    </source>
</reference>
<feature type="region of interest" description="Disordered" evidence="6">
    <location>
        <begin position="1"/>
        <end position="26"/>
    </location>
</feature>
<feature type="transmembrane region" description="Helical" evidence="7">
    <location>
        <begin position="74"/>
        <end position="94"/>
    </location>
</feature>
<feature type="transmembrane region" description="Helical" evidence="7">
    <location>
        <begin position="318"/>
        <end position="339"/>
    </location>
</feature>
<gene>
    <name evidence="9" type="ORF">AYO20_10331</name>
</gene>
<feature type="transmembrane region" description="Helical" evidence="7">
    <location>
        <begin position="420"/>
        <end position="440"/>
    </location>
</feature>
<dbReference type="FunFam" id="1.20.1250.20:FF:000078">
    <property type="entry name" value="MFS maltose transporter, putative"/>
    <property type="match status" value="1"/>
</dbReference>
<feature type="transmembrane region" description="Helical" evidence="7">
    <location>
        <begin position="382"/>
        <end position="400"/>
    </location>
</feature>
<evidence type="ECO:0000313" key="10">
    <source>
        <dbReference type="Proteomes" id="UP000185904"/>
    </source>
</evidence>
<dbReference type="InterPro" id="IPR050360">
    <property type="entry name" value="MFS_Sugar_Transporters"/>
</dbReference>
<dbReference type="RefSeq" id="XP_022495467.1">
    <property type="nucleotide sequence ID" value="XM_022648589.1"/>
</dbReference>
<sequence>MDKDNGLVMETKDEAAPQVTDRGDRETVSVQEDSIKTIAQTTTTIPGAKDLTLKEAIVAWPYAAMWSTIFMMPVILVAYSPAWIAVLYAMPAFARRFGFKFGDMYIIPAQWQSALSACAMIGQIVGAPVSAVIMDKLGRRITFLATLALTAGFVFIQFFAVSLGMTLAGGLLVGITMGSYGVLSLTYSIEIAPFRLRGVIGGMFSLSIVVGTLITALVSSRTVSIENEWSYKVGYALQWGWPAILMPLIYFAPESPVWLIRQGRRFDAERSLRTLAAVDFDVDPTLSLIEETDRREREMDDATSYVELFQGTNLRRTAVAVTCYVSMIATGTVLINQLAYFMQLAGIEAELAFNINLGSFGAAVIGSFVGMGLLAKFNRRKIYIAGQALSTLILVIIGITQAAPHYFSRPSIVRGQAALFVIWNCLYGAILSPFSTTIMGEISSTRLRSKTIAVANIAQFSGVIIATVVNPYLINPDEAALQGYIGFIAGASNLVFLVLIYFYVPETSRPSDELDALFEHNISARHFATYDLSRLTAPESRISITVAD</sequence>
<comment type="similarity">
    <text evidence="2">Belongs to the major facilitator superfamily. Sugar transporter (TC 2.A.1.1) family.</text>
</comment>
<feature type="transmembrane region" description="Helical" evidence="7">
    <location>
        <begin position="452"/>
        <end position="472"/>
    </location>
</feature>
<dbReference type="Pfam" id="PF00083">
    <property type="entry name" value="Sugar_tr"/>
    <property type="match status" value="1"/>
</dbReference>
<dbReference type="GeneID" id="34593720"/>
<feature type="transmembrane region" description="Helical" evidence="7">
    <location>
        <begin position="239"/>
        <end position="260"/>
    </location>
</feature>
<accession>A0A178C7E0</accession>
<dbReference type="EMBL" id="LVCJ01000108">
    <property type="protein sequence ID" value="OAL25869.1"/>
    <property type="molecule type" value="Genomic_DNA"/>
</dbReference>
<feature type="transmembrane region" description="Helical" evidence="7">
    <location>
        <begin position="167"/>
        <end position="187"/>
    </location>
</feature>
<dbReference type="PANTHER" id="PTHR48022:SF83">
    <property type="entry name" value="MAJOR FACILITATOR SUPERFAMILY (MFS) PROFILE DOMAIN-CONTAINING PROTEIN"/>
    <property type="match status" value="1"/>
</dbReference>
<dbReference type="Gene3D" id="1.20.1250.20">
    <property type="entry name" value="MFS general substrate transporter like domains"/>
    <property type="match status" value="1"/>
</dbReference>
<comment type="subcellular location">
    <subcellularLocation>
        <location evidence="1">Membrane</location>
        <topology evidence="1">Multi-pass membrane protein</topology>
    </subcellularLocation>
</comment>
<dbReference type="PROSITE" id="PS50850">
    <property type="entry name" value="MFS"/>
    <property type="match status" value="1"/>
</dbReference>
<feature type="domain" description="Major facilitator superfamily (MFS) profile" evidence="8">
    <location>
        <begin position="66"/>
        <end position="508"/>
    </location>
</feature>
<keyword evidence="10" id="KW-1185">Reference proteome</keyword>
<comment type="caution">
    <text evidence="9">The sequence shown here is derived from an EMBL/GenBank/DDBJ whole genome shotgun (WGS) entry which is preliminary data.</text>
</comment>
<dbReference type="PANTHER" id="PTHR48022">
    <property type="entry name" value="PLASTIDIC GLUCOSE TRANSPORTER 4"/>
    <property type="match status" value="1"/>
</dbReference>
<dbReference type="GO" id="GO:0005351">
    <property type="term" value="F:carbohydrate:proton symporter activity"/>
    <property type="evidence" value="ECO:0007669"/>
    <property type="project" value="TreeGrafter"/>
</dbReference>
<evidence type="ECO:0000256" key="5">
    <source>
        <dbReference type="ARBA" id="ARBA00023136"/>
    </source>
</evidence>
<feature type="transmembrane region" description="Helical" evidence="7">
    <location>
        <begin position="141"/>
        <end position="161"/>
    </location>
</feature>
<dbReference type="InterPro" id="IPR005828">
    <property type="entry name" value="MFS_sugar_transport-like"/>
</dbReference>
<dbReference type="InterPro" id="IPR020846">
    <property type="entry name" value="MFS_dom"/>
</dbReference>
<keyword evidence="3 7" id="KW-0812">Transmembrane</keyword>
<evidence type="ECO:0000256" key="1">
    <source>
        <dbReference type="ARBA" id="ARBA00004141"/>
    </source>
</evidence>
<evidence type="ECO:0000313" key="9">
    <source>
        <dbReference type="EMBL" id="OAL25869.1"/>
    </source>
</evidence>
<evidence type="ECO:0000256" key="4">
    <source>
        <dbReference type="ARBA" id="ARBA00022989"/>
    </source>
</evidence>
<feature type="transmembrane region" description="Helical" evidence="7">
    <location>
        <begin position="484"/>
        <end position="504"/>
    </location>
</feature>
<dbReference type="PROSITE" id="PS00217">
    <property type="entry name" value="SUGAR_TRANSPORT_2"/>
    <property type="match status" value="1"/>
</dbReference>
<evidence type="ECO:0000256" key="6">
    <source>
        <dbReference type="SAM" id="MobiDB-lite"/>
    </source>
</evidence>
<dbReference type="SUPFAM" id="SSF103473">
    <property type="entry name" value="MFS general substrate transporter"/>
    <property type="match status" value="1"/>
</dbReference>
<feature type="transmembrane region" description="Helical" evidence="7">
    <location>
        <begin position="351"/>
        <end position="375"/>
    </location>
</feature>
<dbReference type="AlphaFoldDB" id="A0A178C7E0"/>
<evidence type="ECO:0000256" key="2">
    <source>
        <dbReference type="ARBA" id="ARBA00010992"/>
    </source>
</evidence>
<protein>
    <recommendedName>
        <fullName evidence="8">Major facilitator superfamily (MFS) profile domain-containing protein</fullName>
    </recommendedName>
</protein>
<keyword evidence="5 7" id="KW-0472">Membrane</keyword>
<dbReference type="InterPro" id="IPR005829">
    <property type="entry name" value="Sugar_transporter_CS"/>
</dbReference>
<dbReference type="Proteomes" id="UP000185904">
    <property type="component" value="Unassembled WGS sequence"/>
</dbReference>
<keyword evidence="4 7" id="KW-1133">Transmembrane helix</keyword>
<dbReference type="PROSITE" id="PS00216">
    <property type="entry name" value="SUGAR_TRANSPORT_1"/>
    <property type="match status" value="1"/>
</dbReference>
<dbReference type="OrthoDB" id="5061285at2759"/>
<evidence type="ECO:0000256" key="7">
    <source>
        <dbReference type="SAM" id="Phobius"/>
    </source>
</evidence>
<dbReference type="InterPro" id="IPR036259">
    <property type="entry name" value="MFS_trans_sf"/>
</dbReference>
<evidence type="ECO:0000259" key="8">
    <source>
        <dbReference type="PROSITE" id="PS50850"/>
    </source>
</evidence>
<organism evidence="9 10">
    <name type="scientific">Fonsecaea nubica</name>
    <dbReference type="NCBI Taxonomy" id="856822"/>
    <lineage>
        <taxon>Eukaryota</taxon>
        <taxon>Fungi</taxon>
        <taxon>Dikarya</taxon>
        <taxon>Ascomycota</taxon>
        <taxon>Pezizomycotina</taxon>
        <taxon>Eurotiomycetes</taxon>
        <taxon>Chaetothyriomycetidae</taxon>
        <taxon>Chaetothyriales</taxon>
        <taxon>Herpotrichiellaceae</taxon>
        <taxon>Fonsecaea</taxon>
    </lineage>
</organism>
<feature type="transmembrane region" description="Helical" evidence="7">
    <location>
        <begin position="199"/>
        <end position="219"/>
    </location>
</feature>
<name>A0A178C7E0_9EURO</name>
<evidence type="ECO:0000256" key="3">
    <source>
        <dbReference type="ARBA" id="ARBA00022692"/>
    </source>
</evidence>
<proteinExistence type="inferred from homology"/>
<feature type="transmembrane region" description="Helical" evidence="7">
    <location>
        <begin position="114"/>
        <end position="134"/>
    </location>
</feature>